<dbReference type="AlphaFoldDB" id="A0A822ZMQ9"/>
<dbReference type="Proteomes" id="UP000607653">
    <property type="component" value="Unassembled WGS sequence"/>
</dbReference>
<sequence length="116" mass="13420">MACLLSLGPVTLRSARYNFNHFLTLSHYCPLVSYARDLVSPLARAFRRDLTKFITLTLSFHVNIVMLLWLELILTSHTKQTQSKFHLNLHYDNMLFIKINVVYPALTSMGYKSLSL</sequence>
<keyword evidence="3" id="KW-1185">Reference proteome</keyword>
<proteinExistence type="predicted"/>
<evidence type="ECO:0000313" key="2">
    <source>
        <dbReference type="EMBL" id="DAD46187.1"/>
    </source>
</evidence>
<name>A0A822ZMQ9_NELNU</name>
<evidence type="ECO:0000313" key="3">
    <source>
        <dbReference type="Proteomes" id="UP000607653"/>
    </source>
</evidence>
<gene>
    <name evidence="2" type="ORF">HUJ06_004417</name>
</gene>
<dbReference type="EMBL" id="DUZY01000007">
    <property type="protein sequence ID" value="DAD46187.1"/>
    <property type="molecule type" value="Genomic_DNA"/>
</dbReference>
<accession>A0A822ZMQ9</accession>
<keyword evidence="1" id="KW-0812">Transmembrane</keyword>
<keyword evidence="1" id="KW-1133">Transmembrane helix</keyword>
<organism evidence="2 3">
    <name type="scientific">Nelumbo nucifera</name>
    <name type="common">Sacred lotus</name>
    <dbReference type="NCBI Taxonomy" id="4432"/>
    <lineage>
        <taxon>Eukaryota</taxon>
        <taxon>Viridiplantae</taxon>
        <taxon>Streptophyta</taxon>
        <taxon>Embryophyta</taxon>
        <taxon>Tracheophyta</taxon>
        <taxon>Spermatophyta</taxon>
        <taxon>Magnoliopsida</taxon>
        <taxon>Proteales</taxon>
        <taxon>Nelumbonaceae</taxon>
        <taxon>Nelumbo</taxon>
    </lineage>
</organism>
<reference evidence="2 3" key="1">
    <citation type="journal article" date="2020" name="Mol. Biol. Evol.">
        <title>Distinct Expression and Methylation Patterns for Genes with Different Fates following a Single Whole-Genome Duplication in Flowering Plants.</title>
        <authorList>
            <person name="Shi T."/>
            <person name="Rahmani R.S."/>
            <person name="Gugger P.F."/>
            <person name="Wang M."/>
            <person name="Li H."/>
            <person name="Zhang Y."/>
            <person name="Li Z."/>
            <person name="Wang Q."/>
            <person name="Van de Peer Y."/>
            <person name="Marchal K."/>
            <person name="Chen J."/>
        </authorList>
    </citation>
    <scope>NUCLEOTIDE SEQUENCE [LARGE SCALE GENOMIC DNA]</scope>
    <source>
        <tissue evidence="2">Leaf</tissue>
    </source>
</reference>
<keyword evidence="1" id="KW-0472">Membrane</keyword>
<evidence type="ECO:0000256" key="1">
    <source>
        <dbReference type="SAM" id="Phobius"/>
    </source>
</evidence>
<protein>
    <submittedName>
        <fullName evidence="2">Uncharacterized protein</fullName>
    </submittedName>
</protein>
<feature type="transmembrane region" description="Helical" evidence="1">
    <location>
        <begin position="53"/>
        <end position="74"/>
    </location>
</feature>
<comment type="caution">
    <text evidence="2">The sequence shown here is derived from an EMBL/GenBank/DDBJ whole genome shotgun (WGS) entry which is preliminary data.</text>
</comment>